<reference evidence="10 11" key="1">
    <citation type="submission" date="2016-10" db="EMBL/GenBank/DDBJ databases">
        <authorList>
            <person name="de Groot N.N."/>
        </authorList>
    </citation>
    <scope>NUCLEOTIDE SEQUENCE [LARGE SCALE GENOMIC DNA]</scope>
    <source>
        <strain evidence="10 11">DSM 19033</strain>
    </source>
</reference>
<dbReference type="InterPro" id="IPR027417">
    <property type="entry name" value="P-loop_NTPase"/>
</dbReference>
<sequence length="209" mass="23076">MQNKPLFVTGIGTGVGKTIVSAVLCEQLKTDYWKPVQSGDLHRTDSHRVKRLIRNQQTFIHTEEYRLEMAASPHKSAKAQGIEIVSSAFKLPRTDNDLLIEGVGGLFVPLSSSFLMTDLIKQLDAEVVLVTRNYLGCINHTLLSLHALASLNIPLKHVVFNGPFLKDIKEVILQHLPAATTWSDLPQFTRLSKAAIASAPTQLINLSTN</sequence>
<dbReference type="GO" id="GO:0005524">
    <property type="term" value="F:ATP binding"/>
    <property type="evidence" value="ECO:0007669"/>
    <property type="project" value="UniProtKB-UniRule"/>
</dbReference>
<dbReference type="Gene3D" id="3.40.50.300">
    <property type="entry name" value="P-loop containing nucleotide triphosphate hydrolases"/>
    <property type="match status" value="1"/>
</dbReference>
<dbReference type="HAMAP" id="MF_00336">
    <property type="entry name" value="BioD"/>
    <property type="match status" value="1"/>
</dbReference>
<keyword evidence="6 9" id="KW-0067">ATP-binding</keyword>
<dbReference type="EMBL" id="FNRA01000016">
    <property type="protein sequence ID" value="SEB19968.1"/>
    <property type="molecule type" value="Genomic_DNA"/>
</dbReference>
<keyword evidence="7 9" id="KW-0460">Magnesium</keyword>
<dbReference type="GO" id="GO:0000287">
    <property type="term" value="F:magnesium ion binding"/>
    <property type="evidence" value="ECO:0007669"/>
    <property type="project" value="UniProtKB-UniRule"/>
</dbReference>
<dbReference type="RefSeq" id="WP_090559872.1">
    <property type="nucleotide sequence ID" value="NZ_FNRA01000016.1"/>
</dbReference>
<evidence type="ECO:0000256" key="7">
    <source>
        <dbReference type="ARBA" id="ARBA00022842"/>
    </source>
</evidence>
<feature type="binding site" evidence="9">
    <location>
        <position position="101"/>
    </location>
    <ligand>
        <name>Mg(2+)</name>
        <dbReference type="ChEBI" id="CHEBI:18420"/>
    </ligand>
</feature>
<evidence type="ECO:0000256" key="4">
    <source>
        <dbReference type="ARBA" id="ARBA00022741"/>
    </source>
</evidence>
<evidence type="ECO:0000256" key="1">
    <source>
        <dbReference type="ARBA" id="ARBA00022490"/>
    </source>
</evidence>
<feature type="binding site" evidence="9">
    <location>
        <position position="18"/>
    </location>
    <ligand>
        <name>Mg(2+)</name>
        <dbReference type="ChEBI" id="CHEBI:18420"/>
    </ligand>
</feature>
<keyword evidence="1 9" id="KW-0963">Cytoplasm</keyword>
<dbReference type="STRING" id="425514.SAMN05443550_11624"/>
<evidence type="ECO:0000256" key="9">
    <source>
        <dbReference type="HAMAP-Rule" id="MF_00336"/>
    </source>
</evidence>
<organism evidence="10 11">
    <name type="scientific">Pedobacter hartonius</name>
    <dbReference type="NCBI Taxonomy" id="425514"/>
    <lineage>
        <taxon>Bacteria</taxon>
        <taxon>Pseudomonadati</taxon>
        <taxon>Bacteroidota</taxon>
        <taxon>Sphingobacteriia</taxon>
        <taxon>Sphingobacteriales</taxon>
        <taxon>Sphingobacteriaceae</taxon>
        <taxon>Pedobacter</taxon>
    </lineage>
</organism>
<dbReference type="NCBIfam" id="TIGR00347">
    <property type="entry name" value="bioD"/>
    <property type="match status" value="1"/>
</dbReference>
<evidence type="ECO:0000256" key="8">
    <source>
        <dbReference type="ARBA" id="ARBA00047386"/>
    </source>
</evidence>
<name>A0A1H4HG11_9SPHI</name>
<evidence type="ECO:0000313" key="10">
    <source>
        <dbReference type="EMBL" id="SEB19968.1"/>
    </source>
</evidence>
<dbReference type="Proteomes" id="UP000198850">
    <property type="component" value="Unassembled WGS sequence"/>
</dbReference>
<dbReference type="PIRSF" id="PIRSF006755">
    <property type="entry name" value="DTB_synth"/>
    <property type="match status" value="1"/>
</dbReference>
<comment type="pathway">
    <text evidence="9">Cofactor biosynthesis; biotin biosynthesis; biotin from 7,8-diaminononanoate: step 1/2.</text>
</comment>
<keyword evidence="5 9" id="KW-0093">Biotin biosynthesis</keyword>
<keyword evidence="11" id="KW-1185">Reference proteome</keyword>
<keyword evidence="3 9" id="KW-0479">Metal-binding</keyword>
<proteinExistence type="inferred from homology"/>
<dbReference type="PANTHER" id="PTHR43210:SF2">
    <property type="entry name" value="ATP-DEPENDENT DETHIOBIOTIN SYNTHETASE BIOD 2"/>
    <property type="match status" value="1"/>
</dbReference>
<feature type="binding site" evidence="9">
    <location>
        <begin position="101"/>
        <end position="104"/>
    </location>
    <ligand>
        <name>ATP</name>
        <dbReference type="ChEBI" id="CHEBI:30616"/>
    </ligand>
</feature>
<dbReference type="GO" id="GO:0009102">
    <property type="term" value="P:biotin biosynthetic process"/>
    <property type="evidence" value="ECO:0007669"/>
    <property type="project" value="UniProtKB-UniRule"/>
</dbReference>
<dbReference type="GO" id="GO:0005829">
    <property type="term" value="C:cytosol"/>
    <property type="evidence" value="ECO:0007669"/>
    <property type="project" value="TreeGrafter"/>
</dbReference>
<feature type="binding site" evidence="9">
    <location>
        <begin position="14"/>
        <end position="19"/>
    </location>
    <ligand>
        <name>ATP</name>
        <dbReference type="ChEBI" id="CHEBI:30616"/>
    </ligand>
</feature>
<comment type="cofactor">
    <cofactor evidence="9">
        <name>Mg(2+)</name>
        <dbReference type="ChEBI" id="CHEBI:18420"/>
    </cofactor>
</comment>
<dbReference type="OrthoDB" id="9802097at2"/>
<comment type="function">
    <text evidence="9">Catalyzes a mechanistically unusual reaction, the ATP-dependent insertion of CO2 between the N7 and N8 nitrogen atoms of 7,8-diaminopelargonic acid (DAPA, also called 7,8-diammoniononanoate) to form a ureido ring.</text>
</comment>
<dbReference type="PANTHER" id="PTHR43210">
    <property type="entry name" value="DETHIOBIOTIN SYNTHETASE"/>
    <property type="match status" value="1"/>
</dbReference>
<feature type="active site" evidence="9">
    <location>
        <position position="34"/>
    </location>
</feature>
<evidence type="ECO:0000256" key="2">
    <source>
        <dbReference type="ARBA" id="ARBA00022598"/>
    </source>
</evidence>
<evidence type="ECO:0000256" key="6">
    <source>
        <dbReference type="ARBA" id="ARBA00022840"/>
    </source>
</evidence>
<dbReference type="CDD" id="cd03109">
    <property type="entry name" value="DTBS"/>
    <property type="match status" value="1"/>
</dbReference>
<dbReference type="EC" id="6.3.3.3" evidence="9"/>
<feature type="binding site" evidence="9">
    <location>
        <position position="45"/>
    </location>
    <ligand>
        <name>ATP</name>
        <dbReference type="ChEBI" id="CHEBI:30616"/>
    </ligand>
</feature>
<gene>
    <name evidence="9" type="primary">bioD</name>
    <name evidence="10" type="ORF">SAMN05443550_11624</name>
</gene>
<dbReference type="UniPathway" id="UPA00078">
    <property type="reaction ID" value="UER00161"/>
</dbReference>
<evidence type="ECO:0000256" key="3">
    <source>
        <dbReference type="ARBA" id="ARBA00022723"/>
    </source>
</evidence>
<comment type="subcellular location">
    <subcellularLocation>
        <location evidence="9">Cytoplasm</location>
    </subcellularLocation>
</comment>
<dbReference type="SUPFAM" id="SSF52540">
    <property type="entry name" value="P-loop containing nucleoside triphosphate hydrolases"/>
    <property type="match status" value="1"/>
</dbReference>
<dbReference type="InterPro" id="IPR004472">
    <property type="entry name" value="DTB_synth_BioD"/>
</dbReference>
<dbReference type="GO" id="GO:0004141">
    <property type="term" value="F:dethiobiotin synthase activity"/>
    <property type="evidence" value="ECO:0007669"/>
    <property type="project" value="UniProtKB-UniRule"/>
</dbReference>
<comment type="subunit">
    <text evidence="9">Homodimer.</text>
</comment>
<dbReference type="AlphaFoldDB" id="A0A1H4HG11"/>
<dbReference type="Pfam" id="PF13500">
    <property type="entry name" value="AAA_26"/>
    <property type="match status" value="1"/>
</dbReference>
<keyword evidence="2 9" id="KW-0436">Ligase</keyword>
<comment type="caution">
    <text evidence="9">Lacks conserved residue(s) required for the propagation of feature annotation.</text>
</comment>
<accession>A0A1H4HG11</accession>
<comment type="catalytic activity">
    <reaction evidence="9">
        <text>(7R,8S)-7,8-diammoniononanoate + CO2 + ATP = (4R,5S)-dethiobiotin + ADP + phosphate + 3 H(+)</text>
        <dbReference type="Rhea" id="RHEA:15805"/>
        <dbReference type="ChEBI" id="CHEBI:15378"/>
        <dbReference type="ChEBI" id="CHEBI:16526"/>
        <dbReference type="ChEBI" id="CHEBI:30616"/>
        <dbReference type="ChEBI" id="CHEBI:43474"/>
        <dbReference type="ChEBI" id="CHEBI:149469"/>
        <dbReference type="ChEBI" id="CHEBI:149473"/>
        <dbReference type="ChEBI" id="CHEBI:456216"/>
        <dbReference type="EC" id="6.3.3.3"/>
    </reaction>
</comment>
<keyword evidence="4 9" id="KW-0547">Nucleotide-binding</keyword>
<comment type="catalytic activity">
    <reaction evidence="8">
        <text>(7R,8S)-8-amino-7-(carboxyamino)nonanoate + ATP = (4R,5S)-dethiobiotin + ADP + phosphate + H(+)</text>
        <dbReference type="Rhea" id="RHEA:63684"/>
        <dbReference type="ChEBI" id="CHEBI:15378"/>
        <dbReference type="ChEBI" id="CHEBI:30616"/>
        <dbReference type="ChEBI" id="CHEBI:43474"/>
        <dbReference type="ChEBI" id="CHEBI:149470"/>
        <dbReference type="ChEBI" id="CHEBI:149473"/>
        <dbReference type="ChEBI" id="CHEBI:456216"/>
    </reaction>
</comment>
<feature type="binding site" evidence="9">
    <location>
        <position position="45"/>
    </location>
    <ligand>
        <name>Mg(2+)</name>
        <dbReference type="ChEBI" id="CHEBI:18420"/>
    </ligand>
</feature>
<comment type="similarity">
    <text evidence="9">Belongs to the dethiobiotin synthetase family.</text>
</comment>
<feature type="binding site" evidence="9">
    <location>
        <position position="38"/>
    </location>
    <ligand>
        <name>substrate</name>
    </ligand>
</feature>
<protein>
    <recommendedName>
        <fullName evidence="9">ATP-dependent dethiobiotin synthetase BioD</fullName>
        <ecNumber evidence="9">6.3.3.3</ecNumber>
    </recommendedName>
    <alternativeName>
        <fullName evidence="9">DTB synthetase</fullName>
        <shortName evidence="9">DTBS</shortName>
    </alternativeName>
    <alternativeName>
        <fullName evidence="9">Dethiobiotin synthase</fullName>
    </alternativeName>
</protein>
<evidence type="ECO:0000313" key="11">
    <source>
        <dbReference type="Proteomes" id="UP000198850"/>
    </source>
</evidence>
<evidence type="ECO:0000256" key="5">
    <source>
        <dbReference type="ARBA" id="ARBA00022756"/>
    </source>
</evidence>